<dbReference type="PANTHER" id="PTHR47245">
    <property type="entry name" value="PEPTIDYLPROLYL ISOMERASE"/>
    <property type="match status" value="1"/>
</dbReference>
<reference evidence="4" key="1">
    <citation type="submission" date="2017-02" db="EMBL/GenBank/DDBJ databases">
        <authorList>
            <person name="Regsiter A."/>
            <person name="William W."/>
        </authorList>
    </citation>
    <scope>NUCLEOTIDE SEQUENCE</scope>
    <source>
        <strain evidence="4">Bib</strain>
    </source>
</reference>
<name>A0A3P3XG87_9SPIR</name>
<dbReference type="EMBL" id="FWDM01000002">
    <property type="protein sequence ID" value="SLM09813.1"/>
    <property type="molecule type" value="Genomic_DNA"/>
</dbReference>
<dbReference type="InterPro" id="IPR000297">
    <property type="entry name" value="PPIase_PpiC"/>
</dbReference>
<dbReference type="SUPFAM" id="SSF54534">
    <property type="entry name" value="FKBP-like"/>
    <property type="match status" value="1"/>
</dbReference>
<proteinExistence type="predicted"/>
<dbReference type="AlphaFoldDB" id="A0A3P3XG87"/>
<evidence type="ECO:0000259" key="3">
    <source>
        <dbReference type="PROSITE" id="PS50198"/>
    </source>
</evidence>
<feature type="domain" description="PpiC" evidence="3">
    <location>
        <begin position="174"/>
        <end position="279"/>
    </location>
</feature>
<dbReference type="Gene3D" id="3.10.50.40">
    <property type="match status" value="1"/>
</dbReference>
<keyword evidence="1" id="KW-0697">Rotamase</keyword>
<gene>
    <name evidence="4" type="ORF">SPIROBIBN47_100043</name>
</gene>
<dbReference type="PANTHER" id="PTHR47245:SF2">
    <property type="entry name" value="PEPTIDYL-PROLYL CIS-TRANS ISOMERASE HP_0175-RELATED"/>
    <property type="match status" value="1"/>
</dbReference>
<evidence type="ECO:0000313" key="4">
    <source>
        <dbReference type="EMBL" id="SLM09813.1"/>
    </source>
</evidence>
<keyword evidence="2" id="KW-0732">Signal</keyword>
<evidence type="ECO:0000256" key="2">
    <source>
        <dbReference type="SAM" id="SignalP"/>
    </source>
</evidence>
<dbReference type="Pfam" id="PF13145">
    <property type="entry name" value="Rotamase_2"/>
    <property type="match status" value="1"/>
</dbReference>
<dbReference type="GO" id="GO:0003755">
    <property type="term" value="F:peptidyl-prolyl cis-trans isomerase activity"/>
    <property type="evidence" value="ECO:0007669"/>
    <property type="project" value="UniProtKB-KW"/>
</dbReference>
<sequence length="343" mass="38294">MKRIASWLILFVFAAFPLIAQTSIDKPAATFKLTKQEVISVRQLRADVDRLENATGAKLTVEQRKDVLDARINSMLFLQFCEREKISVSDAQVNSALAQLKAQLGANATDADLEKSLRASGVFVDPKVYVKQRLLFEAYVQTKRLDDMKANLKPPTADEILKAYDLAKASLVRPDTIRLSVIYTDTRGKSDADIAKTKDLMNSISAALKANPSKFDEYVLRAGDAAGYKAIPSLYLEKTQQSKSIFGAEFFDAAFQAKVGEITSVIQTPYGFRIVRVNEFIPQKQLTLSDTVPGNQNLTVQEFLAMQLASEKEQAFFNKVEAEVIDSLRKEATIKIYTENLSW</sequence>
<dbReference type="InterPro" id="IPR050245">
    <property type="entry name" value="PrsA_foldase"/>
</dbReference>
<dbReference type="InterPro" id="IPR046357">
    <property type="entry name" value="PPIase_dom_sf"/>
</dbReference>
<dbReference type="PROSITE" id="PS50198">
    <property type="entry name" value="PPIC_PPIASE_2"/>
    <property type="match status" value="1"/>
</dbReference>
<organism evidence="4">
    <name type="scientific">uncultured spirochete</name>
    <dbReference type="NCBI Taxonomy" id="156406"/>
    <lineage>
        <taxon>Bacteria</taxon>
        <taxon>Pseudomonadati</taxon>
        <taxon>Spirochaetota</taxon>
        <taxon>Spirochaetia</taxon>
        <taxon>Spirochaetales</taxon>
        <taxon>environmental samples</taxon>
    </lineage>
</organism>
<keyword evidence="1 4" id="KW-0413">Isomerase</keyword>
<protein>
    <submittedName>
        <fullName evidence="4">Putative PpiC-type peptidyl-prolyl cis-trans isomerase</fullName>
    </submittedName>
</protein>
<feature type="signal peptide" evidence="2">
    <location>
        <begin position="1"/>
        <end position="20"/>
    </location>
</feature>
<accession>A0A3P3XG87</accession>
<dbReference type="Gene3D" id="1.10.4030.10">
    <property type="entry name" value="Porin chaperone SurA, peptide-binding domain"/>
    <property type="match status" value="1"/>
</dbReference>
<dbReference type="InterPro" id="IPR027304">
    <property type="entry name" value="Trigger_fact/SurA_dom_sf"/>
</dbReference>
<evidence type="ECO:0000256" key="1">
    <source>
        <dbReference type="PROSITE-ProRule" id="PRU00278"/>
    </source>
</evidence>
<dbReference type="SUPFAM" id="SSF109998">
    <property type="entry name" value="Triger factor/SurA peptide-binding domain-like"/>
    <property type="match status" value="1"/>
</dbReference>
<feature type="chain" id="PRO_5018292511" evidence="2">
    <location>
        <begin position="21"/>
        <end position="343"/>
    </location>
</feature>